<dbReference type="Proteomes" id="UP000697710">
    <property type="component" value="Unassembled WGS sequence"/>
</dbReference>
<dbReference type="Gene3D" id="2.60.40.4070">
    <property type="match status" value="1"/>
</dbReference>
<evidence type="ECO:0000256" key="1">
    <source>
        <dbReference type="ARBA" id="ARBA00022441"/>
    </source>
</evidence>
<comment type="caution">
    <text evidence="5">The sequence shown here is derived from an EMBL/GenBank/DDBJ whole genome shotgun (WGS) entry which is preliminary data.</text>
</comment>
<keyword evidence="1" id="KW-0880">Kelch repeat</keyword>
<dbReference type="EMBL" id="JAGQHR010000115">
    <property type="protein sequence ID" value="MCA9727138.1"/>
    <property type="molecule type" value="Genomic_DNA"/>
</dbReference>
<dbReference type="InterPro" id="IPR026444">
    <property type="entry name" value="Secre_tail"/>
</dbReference>
<evidence type="ECO:0000256" key="2">
    <source>
        <dbReference type="ARBA" id="ARBA00022737"/>
    </source>
</evidence>
<dbReference type="InterPro" id="IPR015915">
    <property type="entry name" value="Kelch-typ_b-propeller"/>
</dbReference>
<reference evidence="5" key="1">
    <citation type="submission" date="2020-04" db="EMBL/GenBank/DDBJ databases">
        <authorList>
            <person name="Zhang T."/>
        </authorList>
    </citation>
    <scope>NUCLEOTIDE SEQUENCE</scope>
    <source>
        <strain evidence="5">HKST-UBA01</strain>
    </source>
</reference>
<gene>
    <name evidence="5" type="ORF">KC729_05595</name>
</gene>
<evidence type="ECO:0000256" key="3">
    <source>
        <dbReference type="SAM" id="SignalP"/>
    </source>
</evidence>
<keyword evidence="2" id="KW-0677">Repeat</keyword>
<accession>A0A956RNI7</accession>
<dbReference type="InterPro" id="IPR025965">
    <property type="entry name" value="FlgD/Vpr_Ig-like"/>
</dbReference>
<proteinExistence type="predicted"/>
<dbReference type="Gene3D" id="2.130.10.80">
    <property type="entry name" value="Galactose oxidase/kelch, beta-propeller"/>
    <property type="match status" value="1"/>
</dbReference>
<protein>
    <submittedName>
        <fullName evidence="5">T9SS type A sorting domain-containing protein</fullName>
    </submittedName>
</protein>
<evidence type="ECO:0000259" key="4">
    <source>
        <dbReference type="Pfam" id="PF13860"/>
    </source>
</evidence>
<feature type="chain" id="PRO_5037654187" evidence="3">
    <location>
        <begin position="25"/>
        <end position="571"/>
    </location>
</feature>
<dbReference type="PANTHER" id="PTHR46093">
    <property type="entry name" value="ACYL-COA-BINDING DOMAIN-CONTAINING PROTEIN 5"/>
    <property type="match status" value="1"/>
</dbReference>
<sequence>MKSHVRVVAATLGCLSLVANSTWAWDVPVNAVTNAIDLCADVASPASTVVDFPFYRSVPYEVFIDADSAPVYYDTSLGTFEGIFIGGIMGPSEMDRFWSVRQLHPGQAIARPGGYFNQHAWAFIPDCSNISDNSGEFIVKVRPTGWGQLPSLPGEGIGVVAVRDEVTGDIYVFGGGCNDQNLSDRTWRLQLDGLGWTEIPPSETGPSPRWWGSAIYDPNPGGARRMVIYGGAPGDITSLSDVWALDLESHTWTSLPSGPASRYHRAIYDENPGGNRRMLVYGDADNLGAATWQFDLVTEEWSVFQSGTTVPPLRSIPAVALYTPSGGPRQMIVFGGGHDSVYLNDIWSLDLETGIWRPLPVGSFGPPEPREAPAMVIDSEAGESVVFGGYDGHLQVAFDNLWYYNLEEESWIPVAFPEDGWPLGRFGHAMVYDPDYHATVILGGSRPQVPCDEATVHVYVSDFDWYGATSGVTEGDSPIAPALSARAYPNPTNGIATITFDLAIGSDVDGAIYDASGARVATFDRQSLPAGHHELSWDGRDEHGSAVAAGVYFYQIRAGAFEAVGRLVNVQ</sequence>
<keyword evidence="3" id="KW-0732">Signal</keyword>
<dbReference type="InterPro" id="IPR011043">
    <property type="entry name" value="Gal_Oxase/kelch_b-propeller"/>
</dbReference>
<reference evidence="5" key="2">
    <citation type="journal article" date="2021" name="Microbiome">
        <title>Successional dynamics and alternative stable states in a saline activated sludge microbial community over 9 years.</title>
        <authorList>
            <person name="Wang Y."/>
            <person name="Ye J."/>
            <person name="Ju F."/>
            <person name="Liu L."/>
            <person name="Boyd J.A."/>
            <person name="Deng Y."/>
            <person name="Parks D.H."/>
            <person name="Jiang X."/>
            <person name="Yin X."/>
            <person name="Woodcroft B.J."/>
            <person name="Tyson G.W."/>
            <person name="Hugenholtz P."/>
            <person name="Polz M.F."/>
            <person name="Zhang T."/>
        </authorList>
    </citation>
    <scope>NUCLEOTIDE SEQUENCE</scope>
    <source>
        <strain evidence="5">HKST-UBA01</strain>
    </source>
</reference>
<dbReference type="Gene3D" id="2.120.10.80">
    <property type="entry name" value="Kelch-type beta propeller"/>
    <property type="match status" value="1"/>
</dbReference>
<organism evidence="5 6">
    <name type="scientific">Eiseniibacteriota bacterium</name>
    <dbReference type="NCBI Taxonomy" id="2212470"/>
    <lineage>
        <taxon>Bacteria</taxon>
        <taxon>Candidatus Eiseniibacteriota</taxon>
    </lineage>
</organism>
<dbReference type="InterPro" id="IPR037293">
    <property type="entry name" value="Gal_Oxidase_central_sf"/>
</dbReference>
<feature type="signal peptide" evidence="3">
    <location>
        <begin position="1"/>
        <end position="24"/>
    </location>
</feature>
<dbReference type="AlphaFoldDB" id="A0A956RNI7"/>
<evidence type="ECO:0000313" key="5">
    <source>
        <dbReference type="EMBL" id="MCA9727138.1"/>
    </source>
</evidence>
<dbReference type="PANTHER" id="PTHR46093:SF18">
    <property type="entry name" value="FIBRONECTIN TYPE-III DOMAIN-CONTAINING PROTEIN"/>
    <property type="match status" value="1"/>
</dbReference>
<dbReference type="Pfam" id="PF24681">
    <property type="entry name" value="Kelch_KLHDC2_KLHL20_DRC7"/>
    <property type="match status" value="1"/>
</dbReference>
<feature type="domain" description="FlgD/Vpr Ig-like" evidence="4">
    <location>
        <begin position="498"/>
        <end position="557"/>
    </location>
</feature>
<evidence type="ECO:0000313" key="6">
    <source>
        <dbReference type="Proteomes" id="UP000697710"/>
    </source>
</evidence>
<dbReference type="NCBIfam" id="TIGR04183">
    <property type="entry name" value="Por_Secre_tail"/>
    <property type="match status" value="1"/>
</dbReference>
<dbReference type="Pfam" id="PF13860">
    <property type="entry name" value="FlgD_ig"/>
    <property type="match status" value="1"/>
</dbReference>
<name>A0A956RNI7_UNCEI</name>
<dbReference type="SUPFAM" id="SSF50965">
    <property type="entry name" value="Galactose oxidase, central domain"/>
    <property type="match status" value="2"/>
</dbReference>